<dbReference type="PANTHER" id="PTHR30572">
    <property type="entry name" value="MEMBRANE COMPONENT OF TRANSPORTER-RELATED"/>
    <property type="match status" value="1"/>
</dbReference>
<keyword evidence="1" id="KW-1133">Transmembrane helix</keyword>
<dbReference type="PANTHER" id="PTHR30572:SF4">
    <property type="entry name" value="ABC TRANSPORTER PERMEASE YTRF"/>
    <property type="match status" value="1"/>
</dbReference>
<protein>
    <submittedName>
        <fullName evidence="2">ABC transporter permease</fullName>
    </submittedName>
</protein>
<feature type="transmembrane region" description="Helical" evidence="1">
    <location>
        <begin position="12"/>
        <end position="33"/>
    </location>
</feature>
<feature type="transmembrane region" description="Helical" evidence="1">
    <location>
        <begin position="241"/>
        <end position="260"/>
    </location>
</feature>
<sequence>MRQILHRSFLLMVLYAAVAMLFILCFSTIYEFYTIKKENPDFLSNQHVRVSIINRELNVTVTDLVEFTKENTENAIIYRDYPWSRGKSVLLNGVTNFKPNIIEGRSFKQQDFENSTQTVVIEESLQEQCIEKGGVKYFLHQSNLYEVIGIFQLNERETSRAYSSYYDNNSLYYVNMAADFDNIDYHLEGEYIFDLQEKSMSFYSGFYEHMTEIDSSLEIRGEPYQGDATDHLLASLRQSSFIILIFIITVCLVLLNVFSITRHWVEGRKKEVAVRLLSGGNKFYIKWLIIKDYILIVSFGYLAGIIIPVLIISASIIPFIGSSMPVVVIGLGYMLVVIIGIVASWIFLTRWLRQDIVMHLRS</sequence>
<dbReference type="GO" id="GO:0005886">
    <property type="term" value="C:plasma membrane"/>
    <property type="evidence" value="ECO:0007669"/>
    <property type="project" value="UniProtKB-SubCell"/>
</dbReference>
<accession>A0AAU8HQV9</accession>
<dbReference type="GO" id="GO:0022857">
    <property type="term" value="F:transmembrane transporter activity"/>
    <property type="evidence" value="ECO:0007669"/>
    <property type="project" value="TreeGrafter"/>
</dbReference>
<keyword evidence="1" id="KW-0472">Membrane</keyword>
<name>A0AAU8HQV9_9FIRM</name>
<proteinExistence type="predicted"/>
<evidence type="ECO:0000256" key="1">
    <source>
        <dbReference type="SAM" id="Phobius"/>
    </source>
</evidence>
<dbReference type="AlphaFoldDB" id="A0AAU8HQV9"/>
<dbReference type="InterPro" id="IPR050250">
    <property type="entry name" value="Macrolide_Exporter_MacB"/>
</dbReference>
<feature type="transmembrane region" description="Helical" evidence="1">
    <location>
        <begin position="293"/>
        <end position="320"/>
    </location>
</feature>
<dbReference type="RefSeq" id="WP_353892501.1">
    <property type="nucleotide sequence ID" value="NZ_CP159485.1"/>
</dbReference>
<reference evidence="2" key="2">
    <citation type="submission" date="2024-06" db="EMBL/GenBank/DDBJ databases">
        <authorList>
            <person name="Petrova K.O."/>
            <person name="Toshchakov S.V."/>
            <person name="Boltjanskaja Y.V."/>
            <person name="Kevbrin V.V."/>
        </authorList>
    </citation>
    <scope>NUCLEOTIDE SEQUENCE</scope>
    <source>
        <strain evidence="2">Z-710</strain>
    </source>
</reference>
<evidence type="ECO:0000313" key="2">
    <source>
        <dbReference type="EMBL" id="XCI27923.1"/>
    </source>
</evidence>
<reference evidence="2" key="1">
    <citation type="journal article" date="2018" name="Antonie Van Leeuwenhoek">
        <title>Proteinivorax hydrogeniformans sp. nov., an anaerobic, haloalkaliphilic bacterium fermenting proteinaceous compounds with high hydrogen production.</title>
        <authorList>
            <person name="Boltyanskaya Y."/>
            <person name="Detkova E."/>
            <person name="Pimenov N."/>
            <person name="Kevbrin V."/>
        </authorList>
    </citation>
    <scope>NUCLEOTIDE SEQUENCE</scope>
    <source>
        <strain evidence="2">Z-710</strain>
    </source>
</reference>
<gene>
    <name evidence="2" type="ORF">PRVXH_001850</name>
</gene>
<keyword evidence="1" id="KW-0812">Transmembrane</keyword>
<dbReference type="EMBL" id="CP159485">
    <property type="protein sequence ID" value="XCI27923.1"/>
    <property type="molecule type" value="Genomic_DNA"/>
</dbReference>
<feature type="transmembrane region" description="Helical" evidence="1">
    <location>
        <begin position="326"/>
        <end position="348"/>
    </location>
</feature>
<organism evidence="2">
    <name type="scientific">Proteinivorax hydrogeniformans</name>
    <dbReference type="NCBI Taxonomy" id="1826727"/>
    <lineage>
        <taxon>Bacteria</taxon>
        <taxon>Bacillati</taxon>
        <taxon>Bacillota</taxon>
        <taxon>Clostridia</taxon>
        <taxon>Eubacteriales</taxon>
        <taxon>Proteinivoracaceae</taxon>
        <taxon>Proteinivorax</taxon>
    </lineage>
</organism>